<gene>
    <name evidence="3" type="ORF">FA13DRAFT_1641660</name>
</gene>
<dbReference type="STRING" id="71717.A0A4Y7SK67"/>
<feature type="compositionally biased region" description="Polar residues" evidence="1">
    <location>
        <begin position="20"/>
        <end position="31"/>
    </location>
</feature>
<evidence type="ECO:0000259" key="2">
    <source>
        <dbReference type="Pfam" id="PF18803"/>
    </source>
</evidence>
<evidence type="ECO:0000313" key="3">
    <source>
        <dbReference type="EMBL" id="TEB22263.1"/>
    </source>
</evidence>
<feature type="region of interest" description="Disordered" evidence="1">
    <location>
        <begin position="1"/>
        <end position="35"/>
    </location>
</feature>
<reference evidence="3 4" key="1">
    <citation type="journal article" date="2019" name="Nat. Ecol. Evol.">
        <title>Megaphylogeny resolves global patterns of mushroom evolution.</title>
        <authorList>
            <person name="Varga T."/>
            <person name="Krizsan K."/>
            <person name="Foldi C."/>
            <person name="Dima B."/>
            <person name="Sanchez-Garcia M."/>
            <person name="Sanchez-Ramirez S."/>
            <person name="Szollosi G.J."/>
            <person name="Szarkandi J.G."/>
            <person name="Papp V."/>
            <person name="Albert L."/>
            <person name="Andreopoulos W."/>
            <person name="Angelini C."/>
            <person name="Antonin V."/>
            <person name="Barry K.W."/>
            <person name="Bougher N.L."/>
            <person name="Buchanan P."/>
            <person name="Buyck B."/>
            <person name="Bense V."/>
            <person name="Catcheside P."/>
            <person name="Chovatia M."/>
            <person name="Cooper J."/>
            <person name="Damon W."/>
            <person name="Desjardin D."/>
            <person name="Finy P."/>
            <person name="Geml J."/>
            <person name="Haridas S."/>
            <person name="Hughes K."/>
            <person name="Justo A."/>
            <person name="Karasinski D."/>
            <person name="Kautmanova I."/>
            <person name="Kiss B."/>
            <person name="Kocsube S."/>
            <person name="Kotiranta H."/>
            <person name="LaButti K.M."/>
            <person name="Lechner B.E."/>
            <person name="Liimatainen K."/>
            <person name="Lipzen A."/>
            <person name="Lukacs Z."/>
            <person name="Mihaltcheva S."/>
            <person name="Morgado L.N."/>
            <person name="Niskanen T."/>
            <person name="Noordeloos M.E."/>
            <person name="Ohm R.A."/>
            <person name="Ortiz-Santana B."/>
            <person name="Ovrebo C."/>
            <person name="Racz N."/>
            <person name="Riley R."/>
            <person name="Savchenko A."/>
            <person name="Shiryaev A."/>
            <person name="Soop K."/>
            <person name="Spirin V."/>
            <person name="Szebenyi C."/>
            <person name="Tomsovsky M."/>
            <person name="Tulloss R.E."/>
            <person name="Uehling J."/>
            <person name="Grigoriev I.V."/>
            <person name="Vagvolgyi C."/>
            <person name="Papp T."/>
            <person name="Martin F.M."/>
            <person name="Miettinen O."/>
            <person name="Hibbett D.S."/>
            <person name="Nagy L.G."/>
        </authorList>
    </citation>
    <scope>NUCLEOTIDE SEQUENCE [LARGE SCALE GENOMIC DNA]</scope>
    <source>
        <strain evidence="3 4">FP101781</strain>
    </source>
</reference>
<dbReference type="InterPro" id="IPR040521">
    <property type="entry name" value="KDZ"/>
</dbReference>
<feature type="region of interest" description="Disordered" evidence="1">
    <location>
        <begin position="986"/>
        <end position="1053"/>
    </location>
</feature>
<evidence type="ECO:0000313" key="4">
    <source>
        <dbReference type="Proteomes" id="UP000298030"/>
    </source>
</evidence>
<dbReference type="AlphaFoldDB" id="A0A4Y7SK67"/>
<dbReference type="InterPro" id="IPR041457">
    <property type="entry name" value="CxC2_KDZ-assoc"/>
</dbReference>
<keyword evidence="4" id="KW-1185">Reference proteome</keyword>
<dbReference type="OrthoDB" id="2804062at2759"/>
<dbReference type="Pfam" id="PF18803">
    <property type="entry name" value="CxC2"/>
    <property type="match status" value="1"/>
</dbReference>
<proteinExistence type="predicted"/>
<evidence type="ECO:0000256" key="1">
    <source>
        <dbReference type="SAM" id="MobiDB-lite"/>
    </source>
</evidence>
<comment type="caution">
    <text evidence="3">The sequence shown here is derived from an EMBL/GenBank/DDBJ whole genome shotgun (WGS) entry which is preliminary data.</text>
</comment>
<feature type="compositionally biased region" description="Acidic residues" evidence="1">
    <location>
        <begin position="1010"/>
        <end position="1053"/>
    </location>
</feature>
<dbReference type="PANTHER" id="PTHR33104:SF2">
    <property type="entry name" value="CXC3 LIKE CYSTEINE CLUSTER DOMAIN-CONTAINING PROTEIN"/>
    <property type="match status" value="1"/>
</dbReference>
<organism evidence="3 4">
    <name type="scientific">Coprinellus micaceus</name>
    <name type="common">Glistening ink-cap mushroom</name>
    <name type="synonym">Coprinus micaceus</name>
    <dbReference type="NCBI Taxonomy" id="71717"/>
    <lineage>
        <taxon>Eukaryota</taxon>
        <taxon>Fungi</taxon>
        <taxon>Dikarya</taxon>
        <taxon>Basidiomycota</taxon>
        <taxon>Agaricomycotina</taxon>
        <taxon>Agaricomycetes</taxon>
        <taxon>Agaricomycetidae</taxon>
        <taxon>Agaricales</taxon>
        <taxon>Agaricineae</taxon>
        <taxon>Psathyrellaceae</taxon>
        <taxon>Coprinellus</taxon>
    </lineage>
</organism>
<accession>A0A4Y7SK67</accession>
<name>A0A4Y7SK67_COPMI</name>
<dbReference type="Proteomes" id="UP000298030">
    <property type="component" value="Unassembled WGS sequence"/>
</dbReference>
<dbReference type="PANTHER" id="PTHR33104">
    <property type="entry name" value="SI:DKEY-29D5.2"/>
    <property type="match status" value="1"/>
</dbReference>
<protein>
    <recommendedName>
        <fullName evidence="2">CxC2-like cysteine cluster KDZ transposase-associated domain-containing protein</fullName>
    </recommendedName>
</protein>
<dbReference type="EMBL" id="QPFP01000094">
    <property type="protein sequence ID" value="TEB22263.1"/>
    <property type="molecule type" value="Genomic_DNA"/>
</dbReference>
<feature type="compositionally biased region" description="Basic and acidic residues" evidence="1">
    <location>
        <begin position="991"/>
        <end position="1009"/>
    </location>
</feature>
<sequence length="1053" mass="118652">MSTSKRPRKSDASDNPIPPSSSTKRSKNTPGPRSAFHWLPLRQTYLNEMLRLDGFGDYVHQTSEAKLMGSCSQCGTVPKGCELYRCTSGCFDGCMLKCRMCTVLKHSSLPLHKIEVWNGKHFVKSSLCDLGLRFQLGHGGCGCSQPIAGPRNFLVFDTSGVHRLAIDYCGCPLIRAGWFPATTWRPQTVFTFDMLKTLHELTLQSKTNVYDFYNTIIQKSDMLRLGKIPSRTNDLHRCFRIYRCLLLLKRGGRGNDANGVEGTALGELAVICPACPQPGRNLPMGWEAAAKALAFLYTLFLAIDANFKLKGKVHGISDVELMPGWVYCLEEIGYQAHLNNPKYRDESEINTCQSEHDAVVRAAVRRTPGYNVTGAGVVICSRHGLIRPNGIGDLQRGERYCNMDYIFLATIALASVLRIVITYDIACQWSKKLKARMEDYPEQLRPSPKVDIVAAIPSWHINGHGVDCQTNFALMYMPGMGRTCGDEVEGLFSHTNSLGASFREMAPAARHEALNDMGSGYNIKKIVRFGPSFAKKVVLAHGMKTKHRSNFDQMTASFERDGIDLRSWERQIKEWEGERAQGRIPKISPYREVSAGISMQEVRHQLAQEDLAITSNAAERAGVPDRENEHNVATGTSGNTAIVTSLPTFISVGLTLEEQMRNLAHERSQQKESKSTKEKTDLLEKSTALFRRIQTWRKTQLLLQPVVSTLTPGDSDSDDMQAQAKSPESCELHLPSSLTATDRQVFPKLADIERRLRLAQADDALEEIRRCRRIIQGTYQFKQLNLAGQGNKPNTRLRTMWNRLQSRIQRAVRRYQAARNALVALDPEGTWQNRYQILRPDMDVKGPGKEDWESDGTYIASWIWGVPHMFGGSVDSQAEVSECHRIEWSKARARTQRWEEEYLLVKEEMRRTSHYMEWKAEWWRSRADASVQGVSEEVRHGAKAYAYKQATLCQQLAKKFRDSWTVILAKIGDQITWGGVGTSIETQKAGVPREESADSESANKQRDDGGTEEDGTEGEESDDDGDDDEEVDEEDIAFEVDEYDFENDFDMDE</sequence>
<feature type="domain" description="CxC2-like cysteine cluster KDZ transposase-associated" evidence="2">
    <location>
        <begin position="127"/>
        <end position="222"/>
    </location>
</feature>
<dbReference type="Pfam" id="PF18758">
    <property type="entry name" value="KDZ"/>
    <property type="match status" value="1"/>
</dbReference>